<keyword evidence="3" id="KW-1185">Reference proteome</keyword>
<evidence type="ECO:0000256" key="1">
    <source>
        <dbReference type="SAM" id="MobiDB-lite"/>
    </source>
</evidence>
<evidence type="ECO:0000313" key="3">
    <source>
        <dbReference type="Proteomes" id="UP000005237"/>
    </source>
</evidence>
<dbReference type="Proteomes" id="UP000005237">
    <property type="component" value="Unassembled WGS sequence"/>
</dbReference>
<name>A0A8R1IWP1_CAEJA</name>
<feature type="compositionally biased region" description="Low complexity" evidence="1">
    <location>
        <begin position="27"/>
        <end position="43"/>
    </location>
</feature>
<organism evidence="2 3">
    <name type="scientific">Caenorhabditis japonica</name>
    <dbReference type="NCBI Taxonomy" id="281687"/>
    <lineage>
        <taxon>Eukaryota</taxon>
        <taxon>Metazoa</taxon>
        <taxon>Ecdysozoa</taxon>
        <taxon>Nematoda</taxon>
        <taxon>Chromadorea</taxon>
        <taxon>Rhabditida</taxon>
        <taxon>Rhabditina</taxon>
        <taxon>Rhabditomorpha</taxon>
        <taxon>Rhabditoidea</taxon>
        <taxon>Rhabditidae</taxon>
        <taxon>Peloderinae</taxon>
        <taxon>Caenorhabditis</taxon>
    </lineage>
</organism>
<reference evidence="3" key="1">
    <citation type="submission" date="2010-08" db="EMBL/GenBank/DDBJ databases">
        <authorList>
            <consortium name="Caenorhabditis japonica Sequencing Consortium"/>
            <person name="Wilson R.K."/>
        </authorList>
    </citation>
    <scope>NUCLEOTIDE SEQUENCE [LARGE SCALE GENOMIC DNA]</scope>
    <source>
        <strain evidence="3">DF5081</strain>
    </source>
</reference>
<dbReference type="AlphaFoldDB" id="A0A8R1IWP1"/>
<protein>
    <submittedName>
        <fullName evidence="2">Uncharacterized protein</fullName>
    </submittedName>
</protein>
<feature type="region of interest" description="Disordered" evidence="1">
    <location>
        <begin position="18"/>
        <end position="53"/>
    </location>
</feature>
<evidence type="ECO:0000313" key="2">
    <source>
        <dbReference type="EnsemblMetazoa" id="CJA39640.1"/>
    </source>
</evidence>
<sequence>MIPAWIISKVNTIRRRLDTTHELSEQSTSSTNSSNSNSSTRTPLSRRSRSLSIKREKTFKLAKERLMLLKYVKTRM</sequence>
<proteinExistence type="predicted"/>
<reference evidence="2" key="2">
    <citation type="submission" date="2022-06" db="UniProtKB">
        <authorList>
            <consortium name="EnsemblMetazoa"/>
        </authorList>
    </citation>
    <scope>IDENTIFICATION</scope>
    <source>
        <strain evidence="2">DF5081</strain>
    </source>
</reference>
<accession>A0A8R1IWP1</accession>
<dbReference type="EnsemblMetazoa" id="CJA39640.1">
    <property type="protein sequence ID" value="CJA39640.1"/>
    <property type="gene ID" value="WBGene00215487"/>
</dbReference>